<dbReference type="KEGG" id="pxi:J5O05_05695"/>
<dbReference type="Gene3D" id="1.10.1740.10">
    <property type="match status" value="1"/>
</dbReference>
<dbReference type="InterPro" id="IPR014284">
    <property type="entry name" value="RNA_pol_sigma-70_dom"/>
</dbReference>
<evidence type="ECO:0000256" key="2">
    <source>
        <dbReference type="ARBA" id="ARBA00023015"/>
    </source>
</evidence>
<organism evidence="8 9">
    <name type="scientific">Pseudoalteromonas xiamenensis</name>
    <dbReference type="NCBI Taxonomy" id="882626"/>
    <lineage>
        <taxon>Bacteria</taxon>
        <taxon>Pseudomonadati</taxon>
        <taxon>Pseudomonadota</taxon>
        <taxon>Gammaproteobacteria</taxon>
        <taxon>Alteromonadales</taxon>
        <taxon>Pseudoalteromonadaceae</taxon>
        <taxon>Pseudoalteromonas</taxon>
    </lineage>
</organism>
<evidence type="ECO:0000256" key="1">
    <source>
        <dbReference type="ARBA" id="ARBA00010641"/>
    </source>
</evidence>
<dbReference type="Pfam" id="PF08281">
    <property type="entry name" value="Sigma70_r4_2"/>
    <property type="match status" value="1"/>
</dbReference>
<dbReference type="Gene3D" id="1.10.10.10">
    <property type="entry name" value="Winged helix-like DNA-binding domain superfamily/Winged helix DNA-binding domain"/>
    <property type="match status" value="1"/>
</dbReference>
<sequence>MLLVLKQLFKPMNRQVDWLLEYKLSGDPSHLEALVDLYANDLLHFLQSITDTESANDIAQRTWLTLITKRHYYKQQGTPKAYIFTIARNALHDDHRYRNKFVALEDDINLTTSSHSSDQEDAKLLYQTICLLPFEQKEALTLQLEGFSLEEIALITTTNQETIKTRLRYAKLSLKRHLGNLHE</sequence>
<dbReference type="GO" id="GO:0016987">
    <property type="term" value="F:sigma factor activity"/>
    <property type="evidence" value="ECO:0007669"/>
    <property type="project" value="UniProtKB-KW"/>
</dbReference>
<proteinExistence type="inferred from homology"/>
<keyword evidence="5" id="KW-0804">Transcription</keyword>
<evidence type="ECO:0000256" key="5">
    <source>
        <dbReference type="ARBA" id="ARBA00023163"/>
    </source>
</evidence>
<dbReference type="InterPro" id="IPR013325">
    <property type="entry name" value="RNA_pol_sigma_r2"/>
</dbReference>
<name>A0A975DIH9_9GAMM</name>
<evidence type="ECO:0000259" key="6">
    <source>
        <dbReference type="Pfam" id="PF04542"/>
    </source>
</evidence>
<protein>
    <submittedName>
        <fullName evidence="8">RNA polymerase sigma factor</fullName>
    </submittedName>
</protein>
<evidence type="ECO:0000256" key="3">
    <source>
        <dbReference type="ARBA" id="ARBA00023082"/>
    </source>
</evidence>
<dbReference type="RefSeq" id="WP_208843972.1">
    <property type="nucleotide sequence ID" value="NZ_CP072133.1"/>
</dbReference>
<dbReference type="AlphaFoldDB" id="A0A975DIH9"/>
<dbReference type="Pfam" id="PF04542">
    <property type="entry name" value="Sigma70_r2"/>
    <property type="match status" value="1"/>
</dbReference>
<keyword evidence="4" id="KW-0238">DNA-binding</keyword>
<dbReference type="InterPro" id="IPR013324">
    <property type="entry name" value="RNA_pol_sigma_r3/r4-like"/>
</dbReference>
<keyword evidence="3" id="KW-0731">Sigma factor</keyword>
<dbReference type="SUPFAM" id="SSF88946">
    <property type="entry name" value="Sigma2 domain of RNA polymerase sigma factors"/>
    <property type="match status" value="1"/>
</dbReference>
<dbReference type="InterPro" id="IPR036388">
    <property type="entry name" value="WH-like_DNA-bd_sf"/>
</dbReference>
<dbReference type="PANTHER" id="PTHR43133">
    <property type="entry name" value="RNA POLYMERASE ECF-TYPE SIGMA FACTO"/>
    <property type="match status" value="1"/>
</dbReference>
<keyword evidence="9" id="KW-1185">Reference proteome</keyword>
<dbReference type="EMBL" id="CP072133">
    <property type="protein sequence ID" value="QTH72347.1"/>
    <property type="molecule type" value="Genomic_DNA"/>
</dbReference>
<dbReference type="SUPFAM" id="SSF88659">
    <property type="entry name" value="Sigma3 and sigma4 domains of RNA polymerase sigma factors"/>
    <property type="match status" value="1"/>
</dbReference>
<feature type="domain" description="RNA polymerase sigma-70 region 2" evidence="6">
    <location>
        <begin position="34"/>
        <end position="99"/>
    </location>
</feature>
<dbReference type="InterPro" id="IPR039425">
    <property type="entry name" value="RNA_pol_sigma-70-like"/>
</dbReference>
<dbReference type="PANTHER" id="PTHR43133:SF8">
    <property type="entry name" value="RNA POLYMERASE SIGMA FACTOR HI_1459-RELATED"/>
    <property type="match status" value="1"/>
</dbReference>
<accession>A0A975DIH9</accession>
<evidence type="ECO:0000256" key="4">
    <source>
        <dbReference type="ARBA" id="ARBA00023125"/>
    </source>
</evidence>
<evidence type="ECO:0000313" key="8">
    <source>
        <dbReference type="EMBL" id="QTH72347.1"/>
    </source>
</evidence>
<dbReference type="NCBIfam" id="TIGR02937">
    <property type="entry name" value="sigma70-ECF"/>
    <property type="match status" value="1"/>
</dbReference>
<reference evidence="8" key="1">
    <citation type="submission" date="2021-03" db="EMBL/GenBank/DDBJ databases">
        <title>Complete Genome of Pseudoalteromonas xiamenensis STKMTI.2, a new potential marine bacterium producing anti-Vibrio compounds.</title>
        <authorList>
            <person name="Handayani D.P."/>
            <person name="Isnansetyo A."/>
            <person name="Istiqomah I."/>
            <person name="Jumina J."/>
        </authorList>
    </citation>
    <scope>NUCLEOTIDE SEQUENCE</scope>
    <source>
        <strain evidence="8">STKMTI.2</strain>
    </source>
</reference>
<evidence type="ECO:0000313" key="9">
    <source>
        <dbReference type="Proteomes" id="UP000664904"/>
    </source>
</evidence>
<dbReference type="InterPro" id="IPR007627">
    <property type="entry name" value="RNA_pol_sigma70_r2"/>
</dbReference>
<dbReference type="Proteomes" id="UP000664904">
    <property type="component" value="Chromosome"/>
</dbReference>
<gene>
    <name evidence="8" type="ORF">J5O05_05695</name>
</gene>
<dbReference type="GO" id="GO:0003677">
    <property type="term" value="F:DNA binding"/>
    <property type="evidence" value="ECO:0007669"/>
    <property type="project" value="UniProtKB-KW"/>
</dbReference>
<keyword evidence="2" id="KW-0805">Transcription regulation</keyword>
<dbReference type="InterPro" id="IPR013249">
    <property type="entry name" value="RNA_pol_sigma70_r4_t2"/>
</dbReference>
<comment type="similarity">
    <text evidence="1">Belongs to the sigma-70 factor family. ECF subfamily.</text>
</comment>
<feature type="domain" description="RNA polymerase sigma factor 70 region 4 type 2" evidence="7">
    <location>
        <begin position="124"/>
        <end position="172"/>
    </location>
</feature>
<dbReference type="GO" id="GO:0006352">
    <property type="term" value="P:DNA-templated transcription initiation"/>
    <property type="evidence" value="ECO:0007669"/>
    <property type="project" value="InterPro"/>
</dbReference>
<evidence type="ECO:0000259" key="7">
    <source>
        <dbReference type="Pfam" id="PF08281"/>
    </source>
</evidence>